<dbReference type="eggNOG" id="COG1092">
    <property type="taxonomic scope" value="Bacteria"/>
</dbReference>
<proteinExistence type="predicted"/>
<dbReference type="Proteomes" id="UP000002045">
    <property type="component" value="Chromosome"/>
</dbReference>
<dbReference type="STRING" id="406818.XBJ1_2075"/>
<dbReference type="AlphaFoldDB" id="D3V386"/>
<evidence type="ECO:0000313" key="1">
    <source>
        <dbReference type="EMBL" id="CBJ81201.1"/>
    </source>
</evidence>
<reference evidence="1" key="1">
    <citation type="journal article" date="2011" name="PLoS ONE">
        <title>The entomopathogenic bacterial endosymbionts xenorhabdus and photorhabdus: convergent lifestyles from divergent genomes.</title>
        <authorList>
            <person name="Chaston J.M."/>
            <person name="Suen G."/>
            <person name="Tucker S.L."/>
            <person name="Andersen A.W."/>
            <person name="Bhasin A."/>
            <person name="Bode E."/>
            <person name="Bode H.B."/>
            <person name="Brachmann A.O."/>
            <person name="Cowles C.E."/>
            <person name="Cowles K.N."/>
            <person name="Darby C."/>
            <person name="de Leon L."/>
            <person name="Drace K."/>
            <person name="Du Z."/>
            <person name="Givaudan A."/>
            <person name="Herbert Tran E.E."/>
            <person name="Jewell K.A."/>
            <person name="Knack J.J."/>
            <person name="Krasomil-Osterfeld K.C."/>
            <person name="Kukor R."/>
            <person name="Lanois A."/>
            <person name="Latreille P."/>
            <person name="Leimgruber N.K."/>
            <person name="Lipke C.M."/>
            <person name="Liu R."/>
            <person name="Lu X."/>
            <person name="Martens E.C."/>
            <person name="Marri P.R."/>
            <person name="Medigue C."/>
            <person name="Menard M.L."/>
            <person name="Miller N.M."/>
            <person name="Morales-Soto N."/>
            <person name="Norton S."/>
            <person name="Ogier J.C."/>
            <person name="Orchard S.S."/>
            <person name="Park D."/>
            <person name="Park Y."/>
            <person name="Qurollo B.A."/>
            <person name="Sugar D.R."/>
            <person name="Richards G.R."/>
            <person name="Rouy Z."/>
            <person name="Slominski B."/>
            <person name="Slominski K."/>
            <person name="Snyder H."/>
            <person name="Tjaden B.C."/>
            <person name="van der Hoeven R."/>
            <person name="Welch R.D."/>
            <person name="Wheeler C."/>
            <person name="Xiang B."/>
            <person name="Barbazuk B."/>
            <person name="Gaudriault S."/>
            <person name="Goodner B."/>
            <person name="Slater S.C."/>
            <person name="Forst S."/>
            <person name="Goldman B.S."/>
            <person name="Goodrich-Blair H."/>
        </authorList>
    </citation>
    <scope>NUCLEOTIDE SEQUENCE [LARGE SCALE GENOMIC DNA]</scope>
    <source>
        <strain evidence="1">SS-2004</strain>
    </source>
</reference>
<dbReference type="KEGG" id="xbo:XBJ1_2075"/>
<name>D3V386_XENBS</name>
<accession>D3V386</accession>
<sequence>MSGIVRFLGNVIFCDIQRERHILCDGRELNIAPDIVCDFRSLPFASNTFQLVVFDPPHLERAGENGWQRKKYSERPKNLNDILTTELNNIIFDATREGKATLAGVAKVILENSYQKGEKQ</sequence>
<dbReference type="SUPFAM" id="SSF53335">
    <property type="entry name" value="S-adenosyl-L-methionine-dependent methyltransferases"/>
    <property type="match status" value="1"/>
</dbReference>
<protein>
    <submittedName>
        <fullName evidence="1">Uncharacterized protein</fullName>
    </submittedName>
</protein>
<dbReference type="EMBL" id="FN667741">
    <property type="protein sequence ID" value="CBJ81201.1"/>
    <property type="molecule type" value="Genomic_DNA"/>
</dbReference>
<organism evidence="1 2">
    <name type="scientific">Xenorhabdus bovienii (strain SS-2004)</name>
    <name type="common">Xenorhabdus nematophila subsp. bovienii</name>
    <dbReference type="NCBI Taxonomy" id="406818"/>
    <lineage>
        <taxon>Bacteria</taxon>
        <taxon>Pseudomonadati</taxon>
        <taxon>Pseudomonadota</taxon>
        <taxon>Gammaproteobacteria</taxon>
        <taxon>Enterobacterales</taxon>
        <taxon>Morganellaceae</taxon>
        <taxon>Xenorhabdus</taxon>
    </lineage>
</organism>
<dbReference type="HOGENOM" id="CLU_2048820_0_0_6"/>
<evidence type="ECO:0000313" key="2">
    <source>
        <dbReference type="Proteomes" id="UP000002045"/>
    </source>
</evidence>
<gene>
    <name evidence="1" type="ordered locus">XBJ1_2075</name>
</gene>
<dbReference type="InterPro" id="IPR029063">
    <property type="entry name" value="SAM-dependent_MTases_sf"/>
</dbReference>